<name>A0A2I1HT01_9GLOM</name>
<evidence type="ECO:0000313" key="2">
    <source>
        <dbReference type="EMBL" id="PKY60316.1"/>
    </source>
</evidence>
<keyword evidence="4" id="KW-1185">Reference proteome</keyword>
<dbReference type="VEuPathDB" id="FungiDB:RhiirFUN_018077"/>
<comment type="caution">
    <text evidence="3">The sequence shown here is derived from an EMBL/GenBank/DDBJ whole genome shotgun (WGS) entry which is preliminary data.</text>
</comment>
<dbReference type="EMBL" id="LLXI01006110">
    <property type="protein sequence ID" value="PKY61933.1"/>
    <property type="molecule type" value="Genomic_DNA"/>
</dbReference>
<organism evidence="3 4">
    <name type="scientific">Rhizophagus irregularis</name>
    <dbReference type="NCBI Taxonomy" id="588596"/>
    <lineage>
        <taxon>Eukaryota</taxon>
        <taxon>Fungi</taxon>
        <taxon>Fungi incertae sedis</taxon>
        <taxon>Mucoromycota</taxon>
        <taxon>Glomeromycotina</taxon>
        <taxon>Glomeromycetes</taxon>
        <taxon>Glomerales</taxon>
        <taxon>Glomeraceae</taxon>
        <taxon>Rhizophagus</taxon>
    </lineage>
</organism>
<gene>
    <name evidence="3" type="ORF">RhiirA4_487596</name>
    <name evidence="1" type="ORF">RhiirA4_505863</name>
    <name evidence="2" type="ORF">RhiirA4_518118</name>
</gene>
<evidence type="ECO:0000313" key="4">
    <source>
        <dbReference type="Proteomes" id="UP000234323"/>
    </source>
</evidence>
<dbReference type="EMBL" id="LLXI01004151">
    <property type="protein sequence ID" value="PKY60316.1"/>
    <property type="molecule type" value="Genomic_DNA"/>
</dbReference>
<dbReference type="VEuPathDB" id="FungiDB:FUN_008513"/>
<dbReference type="AlphaFoldDB" id="A0A2I1HT01"/>
<evidence type="ECO:0000313" key="1">
    <source>
        <dbReference type="EMBL" id="PKY55909.1"/>
    </source>
</evidence>
<proteinExistence type="predicted"/>
<evidence type="ECO:0008006" key="5">
    <source>
        <dbReference type="Google" id="ProtNLM"/>
    </source>
</evidence>
<reference evidence="3 4" key="1">
    <citation type="submission" date="2015-10" db="EMBL/GenBank/DDBJ databases">
        <title>Genome analyses suggest a sexual origin of heterokaryosis in a supposedly ancient asexual fungus.</title>
        <authorList>
            <person name="Ropars J."/>
            <person name="Sedzielewska K."/>
            <person name="Noel J."/>
            <person name="Charron P."/>
            <person name="Farinelli L."/>
            <person name="Marton T."/>
            <person name="Kruger M."/>
            <person name="Pelin A."/>
            <person name="Brachmann A."/>
            <person name="Corradi N."/>
        </authorList>
    </citation>
    <scope>NUCLEOTIDE SEQUENCE [LARGE SCALE GENOMIC DNA]</scope>
    <source>
        <strain evidence="3 4">A4</strain>
    </source>
</reference>
<protein>
    <recommendedName>
        <fullName evidence="5">BAH domain-containing protein</fullName>
    </recommendedName>
</protein>
<dbReference type="Proteomes" id="UP000234323">
    <property type="component" value="Unassembled WGS sequence"/>
</dbReference>
<dbReference type="EMBL" id="LLXI01002002">
    <property type="protein sequence ID" value="PKY55909.1"/>
    <property type="molecule type" value="Genomic_DNA"/>
</dbReference>
<evidence type="ECO:0000313" key="3">
    <source>
        <dbReference type="EMBL" id="PKY61933.1"/>
    </source>
</evidence>
<dbReference type="VEuPathDB" id="FungiDB:RhiirA1_468584"/>
<accession>A0A2I1HT01</accession>
<sequence>MGNFYNIHLKKRISLKNIKDFVKFFPSDDHFMTELSISYNELGLHAALINSSIIWYEMASYVTEDTFGNKENICLKLGDVVTIQDEEYSESFAMIQSIFHHKSNNNTYFAFIIVTWFEEINQRHPILECPFFRLLTANDQQWRRIFPITVVDQVNKIHFVSSGMVEQRVNEDLWIKNEFYFTAV</sequence>